<dbReference type="KEGG" id="yag:AABB28_15620"/>
<dbReference type="Proteomes" id="UP001451782">
    <property type="component" value="Chromosome"/>
</dbReference>
<keyword evidence="2" id="KW-1185">Reference proteome</keyword>
<reference evidence="1 2" key="1">
    <citation type="submission" date="2024-04" db="EMBL/GenBank/DDBJ databases">
        <title>Phylogenomic analyses of a clade within the roseobacter group suggest taxonomic reassignments of species of the genera Aestuariivita, Citreicella, Loktanella, Nautella, Pelagibaca, Ruegeria, Thalassobius, Thiobacimonas and Tropicibacter, and the proposal o.</title>
        <authorList>
            <person name="Jeon C.O."/>
        </authorList>
    </citation>
    <scope>NUCLEOTIDE SEQUENCE [LARGE SCALE GENOMIC DNA]</scope>
    <source>
        <strain evidence="1 2">G8-12</strain>
    </source>
</reference>
<name>A0AAN0M820_9RHOB</name>
<evidence type="ECO:0000313" key="2">
    <source>
        <dbReference type="Proteomes" id="UP001451782"/>
    </source>
</evidence>
<protein>
    <submittedName>
        <fullName evidence="1">Uncharacterized protein</fullName>
    </submittedName>
</protein>
<organism evidence="1 2">
    <name type="scientific">Yoonia algicola</name>
    <dbReference type="NCBI Taxonomy" id="3137368"/>
    <lineage>
        <taxon>Bacteria</taxon>
        <taxon>Pseudomonadati</taxon>
        <taxon>Pseudomonadota</taxon>
        <taxon>Alphaproteobacteria</taxon>
        <taxon>Rhodobacterales</taxon>
        <taxon>Paracoccaceae</taxon>
        <taxon>Yoonia</taxon>
    </lineage>
</organism>
<proteinExistence type="predicted"/>
<dbReference type="GO" id="GO:0016788">
    <property type="term" value="F:hydrolase activity, acting on ester bonds"/>
    <property type="evidence" value="ECO:0007669"/>
    <property type="project" value="UniProtKB-ARBA"/>
</dbReference>
<evidence type="ECO:0000313" key="1">
    <source>
        <dbReference type="EMBL" id="WZU63266.1"/>
    </source>
</evidence>
<gene>
    <name evidence="1" type="ORF">AABB28_15620</name>
</gene>
<dbReference type="Gene3D" id="3.40.50.1110">
    <property type="entry name" value="SGNH hydrolase"/>
    <property type="match status" value="1"/>
</dbReference>
<dbReference type="AlphaFoldDB" id="A0AAN0M820"/>
<dbReference type="InterPro" id="IPR036514">
    <property type="entry name" value="SGNH_hydro_sf"/>
</dbReference>
<dbReference type="EMBL" id="CP151762">
    <property type="protein sequence ID" value="WZU63266.1"/>
    <property type="molecule type" value="Genomic_DNA"/>
</dbReference>
<sequence>MFKRIALLVITPAVAVLAALGLYTRDPAPLDAETFEALYAAPAPKPDGPRHVFHIGHSLVGRDMPAMLAQLAGQGHDYASQLGWGATLQSHWEPDVPINGFAEENAHDKYRDAHEAVESGDYDAIVLTEMVEIKDAIKYHDSAKYVSQWSDKAQAHGLSVYLYETWHQLNDDAGWLTRLDADLALYWEGAILRPALARAETPQPIYVIPGGQVMAAFARALETQGPVGPFASYKDLFSDDIHFNDYGAYLMALTHYAVLYQQDPRGLPHALQRADGTPGQNPGPEAARLMQETVWDVVTSLPRTGVRR</sequence>
<dbReference type="RefSeq" id="WP_342069662.1">
    <property type="nucleotide sequence ID" value="NZ_CP151762.1"/>
</dbReference>
<accession>A0AAN0M820</accession>